<sequence length="125" mass="13718">MMIVHFGANKVPLRFSRTVILWTLAFLIGPWPALSCIIHCLHLSSVNRAGVEYFLCDAPHRHADHADTPAPPVRYDILPLLLIAVAIGSIVIQRISAVITVSFRSVLYAPEPPPPRTPRPGLLVG</sequence>
<keyword evidence="1" id="KW-0472">Membrane</keyword>
<dbReference type="PATRIC" id="fig|324602.8.peg.649"/>
<evidence type="ECO:0000313" key="3">
    <source>
        <dbReference type="Proteomes" id="UP000002008"/>
    </source>
</evidence>
<reference evidence="3" key="1">
    <citation type="journal article" date="2011" name="BMC Genomics">
        <title>Complete genome sequence of the filamentous anoxygenic phototrophic bacterium Chloroflexus aurantiacus.</title>
        <authorList>
            <person name="Tang K.H."/>
            <person name="Barry K."/>
            <person name="Chertkov O."/>
            <person name="Dalin E."/>
            <person name="Han C.S."/>
            <person name="Hauser L.J."/>
            <person name="Honchak B.M."/>
            <person name="Karbach L.E."/>
            <person name="Land M.L."/>
            <person name="Lapidus A."/>
            <person name="Larimer F.W."/>
            <person name="Mikhailova N."/>
            <person name="Pitluck S."/>
            <person name="Pierson B.K."/>
            <person name="Blankenship R.E."/>
        </authorList>
    </citation>
    <scope>NUCLEOTIDE SEQUENCE [LARGE SCALE GENOMIC DNA]</scope>
    <source>
        <strain evidence="3">ATCC 29366 / DSM 635 / J-10-fl</strain>
    </source>
</reference>
<protein>
    <submittedName>
        <fullName evidence="2">Uncharacterized protein</fullName>
    </submittedName>
</protein>
<keyword evidence="1" id="KW-1133">Transmembrane helix</keyword>
<evidence type="ECO:0000313" key="2">
    <source>
        <dbReference type="EMBL" id="ABY33814.1"/>
    </source>
</evidence>
<dbReference type="EMBL" id="CP000909">
    <property type="protein sequence ID" value="ABY33814.1"/>
    <property type="molecule type" value="Genomic_DNA"/>
</dbReference>
<name>A9WEQ5_CHLAA</name>
<dbReference type="HOGENOM" id="CLU_138390_0_0_0"/>
<evidence type="ECO:0000256" key="1">
    <source>
        <dbReference type="SAM" id="Phobius"/>
    </source>
</evidence>
<dbReference type="AlphaFoldDB" id="A9WEQ5"/>
<proteinExistence type="predicted"/>
<dbReference type="KEGG" id="cau:Caur_0568"/>
<organism evidence="2 3">
    <name type="scientific">Chloroflexus aurantiacus (strain ATCC 29366 / DSM 635 / J-10-fl)</name>
    <dbReference type="NCBI Taxonomy" id="324602"/>
    <lineage>
        <taxon>Bacteria</taxon>
        <taxon>Bacillati</taxon>
        <taxon>Chloroflexota</taxon>
        <taxon>Chloroflexia</taxon>
        <taxon>Chloroflexales</taxon>
        <taxon>Chloroflexineae</taxon>
        <taxon>Chloroflexaceae</taxon>
        <taxon>Chloroflexus</taxon>
    </lineage>
</organism>
<gene>
    <name evidence="2" type="ordered locus">Caur_0568</name>
</gene>
<dbReference type="EnsemblBacteria" id="ABY33814">
    <property type="protein sequence ID" value="ABY33814"/>
    <property type="gene ID" value="Caur_0568"/>
</dbReference>
<keyword evidence="1" id="KW-0812">Transmembrane</keyword>
<dbReference type="Proteomes" id="UP000002008">
    <property type="component" value="Chromosome"/>
</dbReference>
<accession>A9WEQ5</accession>
<dbReference type="InParanoid" id="A9WEQ5"/>
<feature type="transmembrane region" description="Helical" evidence="1">
    <location>
        <begin position="77"/>
        <end position="95"/>
    </location>
</feature>
<keyword evidence="3" id="KW-1185">Reference proteome</keyword>